<dbReference type="OrthoDB" id="9806951at2"/>
<accession>U5DJD3</accession>
<dbReference type="Gene3D" id="3.40.50.300">
    <property type="entry name" value="P-loop containing nucleotide triphosphate hydrolases"/>
    <property type="match status" value="2"/>
</dbReference>
<protein>
    <submittedName>
        <fullName evidence="2">Putative ATPase</fullName>
    </submittedName>
</protein>
<name>U5DJD3_9CHRO</name>
<evidence type="ECO:0000313" key="3">
    <source>
        <dbReference type="Proteomes" id="UP000016960"/>
    </source>
</evidence>
<evidence type="ECO:0000259" key="1">
    <source>
        <dbReference type="Pfam" id="PF01935"/>
    </source>
</evidence>
<gene>
    <name evidence="2" type="ORF">KR51_00022940</name>
</gene>
<dbReference type="Pfam" id="PF01935">
    <property type="entry name" value="DUF87"/>
    <property type="match status" value="1"/>
</dbReference>
<dbReference type="InterPro" id="IPR051162">
    <property type="entry name" value="T4SS_component"/>
</dbReference>
<dbReference type="InterPro" id="IPR002789">
    <property type="entry name" value="HerA_central"/>
</dbReference>
<reference evidence="2 3" key="1">
    <citation type="submission" date="2013-05" db="EMBL/GenBank/DDBJ databases">
        <title>Draft genome sequence of Rubidibacter lacunae KORDI 51-2.</title>
        <authorList>
            <person name="Choi D.H."/>
            <person name="Noh J.H."/>
            <person name="Kwon K.-K."/>
            <person name="Lee J.-H."/>
            <person name="Ryu J.-Y."/>
        </authorList>
    </citation>
    <scope>NUCLEOTIDE SEQUENCE [LARGE SCALE GENOMIC DNA]</scope>
    <source>
        <strain evidence="2 3">KORDI 51-2</strain>
    </source>
</reference>
<organism evidence="2 3">
    <name type="scientific">Rubidibacter lacunae KORDI 51-2</name>
    <dbReference type="NCBI Taxonomy" id="582515"/>
    <lineage>
        <taxon>Bacteria</taxon>
        <taxon>Bacillati</taxon>
        <taxon>Cyanobacteriota</taxon>
        <taxon>Cyanophyceae</taxon>
        <taxon>Oscillatoriophycideae</taxon>
        <taxon>Chroococcales</taxon>
        <taxon>Aphanothecaceae</taxon>
        <taxon>Rubidibacter</taxon>
    </lineage>
</organism>
<sequence length="902" mass="100288">MIESELSPPQLELAMANAISISLLYTLGRKYLDIPLDKGKYIRPESPLARSSESFDGIEFLRLEMVGDSSDSLFNDPLMALQTALASCHHPKHCTLIFIVSSDGNNTHIYLGIRRSDHTDYLTKDFVKNVGNFLEGNWSGTKLVPCYPESSEFQTRIINPLNKNLRYINALTGIPSLKAGENPGYPQSLDRLITGLRGSPFMYMIVAEPMDQGDVNQAIHQLRELMGRVHSLSKVTSNETFSENISEALGRTESFGKSVADGINFNEAQSDQKIKDIINLVSAGTLAVGAFFPPAELLIEVGLGALLLKDFTPTKQKSSGMSSTITDSFGESLSTTTTLGKGLARAFGREYINTHAEAAKRIVERYLNRFEESRALGCWNVGIYLLAEEPNVAQQGAIQLKALLSGEQSFFEPIRVHNLSPGNGEGWRHAVRKALQEFCQPSLTLVTPNNQTPLVHPLGTPFNHLTTPLNVKELALLVNIPQREIPGVKVMASASFSLNPPTIEDNDIILGYLLEGGKQTGLNYGIPKKTLAKHGLVTGITGSGKTSTCQKLLSELHQEKIPLLVIEPAKTEYVDWAMELNKTLPQEKHIAVYMPGVKTWRGIVLKEQLVLNPFDVVWLHNNTPQVLPHIDRLKSILNAAFPMQEVLPIILEELIFDAYNHHGWLDDELPPLSTSRPTFSQLRNKVGDVVKSLGYETKITANLTAALTARIQSFRRGWKKQLFDRTPSTKWNKIFDRPAIINLSHLGDDADKAFTMAILLNFLYEYRQAQYELGIKQQPLFHLTVIEEAHRILSNVRASSLEQASPQGKVAEMFSNILSEIRAYGEGFLIVDQVPSRLIPDVVKNTNLKIVHRLVASDDRDSMSTAMALTLEQTNIINRLRPGQSIIYGEQDDLAAWVQISK</sequence>
<dbReference type="RefSeq" id="WP_022607456.1">
    <property type="nucleotide sequence ID" value="NZ_ASSJ01000055.1"/>
</dbReference>
<dbReference type="AlphaFoldDB" id="U5DJD3"/>
<keyword evidence="3" id="KW-1185">Reference proteome</keyword>
<feature type="domain" description="Helicase HerA central" evidence="1">
    <location>
        <begin position="524"/>
        <end position="754"/>
    </location>
</feature>
<evidence type="ECO:0000313" key="2">
    <source>
        <dbReference type="EMBL" id="ERN41037.1"/>
    </source>
</evidence>
<comment type="caution">
    <text evidence="2">The sequence shown here is derived from an EMBL/GenBank/DDBJ whole genome shotgun (WGS) entry which is preliminary data.</text>
</comment>
<dbReference type="InParanoid" id="U5DJD3"/>
<dbReference type="PANTHER" id="PTHR30121:SF6">
    <property type="entry name" value="SLR6007 PROTEIN"/>
    <property type="match status" value="1"/>
</dbReference>
<dbReference type="eggNOG" id="COG0433">
    <property type="taxonomic scope" value="Bacteria"/>
</dbReference>
<dbReference type="PATRIC" id="fig|582515.4.peg.2581"/>
<dbReference type="EMBL" id="ASSJ01000055">
    <property type="protein sequence ID" value="ERN41037.1"/>
    <property type="molecule type" value="Genomic_DNA"/>
</dbReference>
<dbReference type="Proteomes" id="UP000016960">
    <property type="component" value="Unassembled WGS sequence"/>
</dbReference>
<proteinExistence type="predicted"/>
<dbReference type="STRING" id="582515.KR51_00022940"/>
<dbReference type="PANTHER" id="PTHR30121">
    <property type="entry name" value="UNCHARACTERIZED PROTEIN YJGR-RELATED"/>
    <property type="match status" value="1"/>
</dbReference>
<dbReference type="SUPFAM" id="SSF52540">
    <property type="entry name" value="P-loop containing nucleoside triphosphate hydrolases"/>
    <property type="match status" value="1"/>
</dbReference>
<dbReference type="InterPro" id="IPR027417">
    <property type="entry name" value="P-loop_NTPase"/>
</dbReference>